<dbReference type="OrthoDB" id="2017825at2759"/>
<dbReference type="PANTHER" id="PTHR35097">
    <property type="entry name" value="GDSL ESTERASE/LIPASE"/>
    <property type="match status" value="1"/>
</dbReference>
<name>A0A7I8KFZ6_SPIIN</name>
<dbReference type="EMBL" id="LR746268">
    <property type="protein sequence ID" value="CAA7396630.1"/>
    <property type="molecule type" value="Genomic_DNA"/>
</dbReference>
<evidence type="ECO:0000313" key="2">
    <source>
        <dbReference type="EMBL" id="CAA7396630.1"/>
    </source>
</evidence>
<sequence length="443" mass="47911">MGGGGGGGGLKYSFSETNKKKKCQLGVELVVTLQKPPPPPPTTDSADHGLQIHPPKPSLPARLFLLFFFLTQINILKRLQREAFCELMKLRDRQEKVERALAFYKTGKGSPFQETGGTRMRGVVSVAGALPFSGSDDQESPSLLNMAGIRTGVDSRFIFETVTRQRDTLVAEFVARQDGPSAQVSNVPGSQLTLSKVSYLANINDWLSLVSVPFGARCQDFSFGSYPSQGLMEPSSFDPPLLNRYLGCAAGLRLKCSNITATASQSVSRHLGAFGQFDFQLLEGARVSAMGLWQVSGSPPQRSQAIQMSPLEPLPSSQAEDEQPSGRRPGAGDSSSGSAAVVLESELDDSSRIRGWVEWVKPDLRSSEQSLQWGLSLSDTPEEEVGWGLAVGGGTSSSQRRVQFEGFLNFCIGKRLTLQPGLVYTVDGKTQFPALVVSSRWAL</sequence>
<feature type="compositionally biased region" description="Low complexity" evidence="1">
    <location>
        <begin position="326"/>
        <end position="340"/>
    </location>
</feature>
<reference evidence="2" key="1">
    <citation type="submission" date="2020-02" db="EMBL/GenBank/DDBJ databases">
        <authorList>
            <person name="Scholz U."/>
            <person name="Mascher M."/>
            <person name="Fiebig A."/>
        </authorList>
    </citation>
    <scope>NUCLEOTIDE SEQUENCE</scope>
</reference>
<dbReference type="AlphaFoldDB" id="A0A7I8KFZ6"/>
<accession>A0A7I8KFZ6</accession>
<proteinExistence type="predicted"/>
<dbReference type="Proteomes" id="UP000663760">
    <property type="component" value="Chromosome 5"/>
</dbReference>
<gene>
    <name evidence="2" type="ORF">SI8410_05007293</name>
</gene>
<organism evidence="2 3">
    <name type="scientific">Spirodela intermedia</name>
    <name type="common">Intermediate duckweed</name>
    <dbReference type="NCBI Taxonomy" id="51605"/>
    <lineage>
        <taxon>Eukaryota</taxon>
        <taxon>Viridiplantae</taxon>
        <taxon>Streptophyta</taxon>
        <taxon>Embryophyta</taxon>
        <taxon>Tracheophyta</taxon>
        <taxon>Spermatophyta</taxon>
        <taxon>Magnoliopsida</taxon>
        <taxon>Liliopsida</taxon>
        <taxon>Araceae</taxon>
        <taxon>Lemnoideae</taxon>
        <taxon>Spirodela</taxon>
    </lineage>
</organism>
<protein>
    <submittedName>
        <fullName evidence="2">Uncharacterized protein</fullName>
    </submittedName>
</protein>
<dbReference type="PANTHER" id="PTHR35097:SF1">
    <property type="entry name" value="GDSL ESTERASE_LIPASE"/>
    <property type="match status" value="1"/>
</dbReference>
<evidence type="ECO:0000256" key="1">
    <source>
        <dbReference type="SAM" id="MobiDB-lite"/>
    </source>
</evidence>
<keyword evidence="3" id="KW-1185">Reference proteome</keyword>
<evidence type="ECO:0000313" key="3">
    <source>
        <dbReference type="Proteomes" id="UP000663760"/>
    </source>
</evidence>
<feature type="region of interest" description="Disordered" evidence="1">
    <location>
        <begin position="312"/>
        <end position="340"/>
    </location>
</feature>